<dbReference type="InterPro" id="IPR003871">
    <property type="entry name" value="RFA1B/D_OB_1st"/>
</dbReference>
<name>A0ABQ7LDH1_BRACM</name>
<keyword evidence="3" id="KW-1185">Reference proteome</keyword>
<evidence type="ECO:0000259" key="1">
    <source>
        <dbReference type="Pfam" id="PF02721"/>
    </source>
</evidence>
<feature type="non-terminal residue" evidence="2">
    <location>
        <position position="111"/>
    </location>
</feature>
<feature type="domain" description="Replication protein A 70 kDa DNA-binding subunit B/D first OB fold" evidence="1">
    <location>
        <begin position="31"/>
        <end position="99"/>
    </location>
</feature>
<evidence type="ECO:0000313" key="2">
    <source>
        <dbReference type="EMBL" id="KAG5383846.1"/>
    </source>
</evidence>
<dbReference type="Proteomes" id="UP000823674">
    <property type="component" value="Chromosome A09"/>
</dbReference>
<protein>
    <recommendedName>
        <fullName evidence="1">Replication protein A 70 kDa DNA-binding subunit B/D first OB fold domain-containing protein</fullName>
    </recommendedName>
</protein>
<comment type="caution">
    <text evidence="2">The sequence shown here is derived from an EMBL/GenBank/DDBJ whole genome shotgun (WGS) entry which is preliminary data.</text>
</comment>
<sequence length="111" mass="12420">MESGRCSLKVEVRFDAILEARYVRRGGEMIISVDMLLIDWKGTLMPATVNARCVPTFRPHLTAGVMYSIAGFDVVRCNPNFRLSDSSLLVRFSDATSLNEFTEPSSLITEE</sequence>
<dbReference type="EMBL" id="JADBGQ010000008">
    <property type="protein sequence ID" value="KAG5383846.1"/>
    <property type="molecule type" value="Genomic_DNA"/>
</dbReference>
<accession>A0ABQ7LDH1</accession>
<gene>
    <name evidence="2" type="primary">A09p030510.1_BraROA</name>
    <name evidence="2" type="ORF">IGI04_035316</name>
</gene>
<organism evidence="2 3">
    <name type="scientific">Brassica rapa subsp. trilocularis</name>
    <dbReference type="NCBI Taxonomy" id="1813537"/>
    <lineage>
        <taxon>Eukaryota</taxon>
        <taxon>Viridiplantae</taxon>
        <taxon>Streptophyta</taxon>
        <taxon>Embryophyta</taxon>
        <taxon>Tracheophyta</taxon>
        <taxon>Spermatophyta</taxon>
        <taxon>Magnoliopsida</taxon>
        <taxon>eudicotyledons</taxon>
        <taxon>Gunneridae</taxon>
        <taxon>Pentapetalae</taxon>
        <taxon>rosids</taxon>
        <taxon>malvids</taxon>
        <taxon>Brassicales</taxon>
        <taxon>Brassicaceae</taxon>
        <taxon>Brassiceae</taxon>
        <taxon>Brassica</taxon>
    </lineage>
</organism>
<dbReference type="Pfam" id="PF02721">
    <property type="entry name" value="DUF223"/>
    <property type="match status" value="1"/>
</dbReference>
<dbReference type="Gene3D" id="2.40.50.140">
    <property type="entry name" value="Nucleic acid-binding proteins"/>
    <property type="match status" value="1"/>
</dbReference>
<reference evidence="2 3" key="1">
    <citation type="submission" date="2021-03" db="EMBL/GenBank/DDBJ databases">
        <authorList>
            <person name="King G.J."/>
            <person name="Bancroft I."/>
            <person name="Baten A."/>
            <person name="Bloomfield J."/>
            <person name="Borpatragohain P."/>
            <person name="He Z."/>
            <person name="Irish N."/>
            <person name="Irwin J."/>
            <person name="Liu K."/>
            <person name="Mauleon R.P."/>
            <person name="Moore J."/>
            <person name="Morris R."/>
            <person name="Ostergaard L."/>
            <person name="Wang B."/>
            <person name="Wells R."/>
        </authorList>
    </citation>
    <scope>NUCLEOTIDE SEQUENCE [LARGE SCALE GENOMIC DNA]</scope>
    <source>
        <strain evidence="2">R-o-18</strain>
        <tissue evidence="2">Leaf</tissue>
    </source>
</reference>
<dbReference type="InterPro" id="IPR012340">
    <property type="entry name" value="NA-bd_OB-fold"/>
</dbReference>
<evidence type="ECO:0000313" key="3">
    <source>
        <dbReference type="Proteomes" id="UP000823674"/>
    </source>
</evidence>
<proteinExistence type="predicted"/>